<dbReference type="Pfam" id="PF02525">
    <property type="entry name" value="Flavodoxin_2"/>
    <property type="match status" value="1"/>
</dbReference>
<dbReference type="GO" id="GO:0005829">
    <property type="term" value="C:cytosol"/>
    <property type="evidence" value="ECO:0007669"/>
    <property type="project" value="TreeGrafter"/>
</dbReference>
<dbReference type="PANTHER" id="PTHR10204:SF34">
    <property type="entry name" value="NAD(P)H DEHYDROGENASE [QUINONE] 1 ISOFORM 1"/>
    <property type="match status" value="1"/>
</dbReference>
<dbReference type="Proteomes" id="UP000024547">
    <property type="component" value="Unassembled WGS sequence"/>
</dbReference>
<dbReference type="PANTHER" id="PTHR10204">
    <property type="entry name" value="NAD P H OXIDOREDUCTASE-RELATED"/>
    <property type="match status" value="1"/>
</dbReference>
<accession>A0A059E114</accession>
<dbReference type="OrthoDB" id="9798454at2"/>
<protein>
    <submittedName>
        <fullName evidence="4">Flavodoxin family protein</fullName>
    </submittedName>
</protein>
<dbReference type="InterPro" id="IPR003680">
    <property type="entry name" value="Flavodoxin_fold"/>
</dbReference>
<gene>
    <name evidence="4" type="ORF">DCG65_12870</name>
    <name evidence="5" type="ORF">HY36_03615</name>
</gene>
<dbReference type="AlphaFoldDB" id="A0A059E114"/>
<reference evidence="5 6" key="1">
    <citation type="journal article" date="2014" name="Antonie Van Leeuwenhoek">
        <title>Hyphomonas beringensis sp. nov. and Hyphomonas chukchiensis sp. nov., isolated from surface seawater of the Bering Sea and Chukchi Sea.</title>
        <authorList>
            <person name="Li C."/>
            <person name="Lai Q."/>
            <person name="Li G."/>
            <person name="Dong C."/>
            <person name="Wang J."/>
            <person name="Liao Y."/>
            <person name="Shao Z."/>
        </authorList>
    </citation>
    <scope>NUCLEOTIDE SEQUENCE [LARGE SCALE GENOMIC DNA]</scope>
    <source>
        <strain evidence="5 6">22II1-22F38</strain>
    </source>
</reference>
<dbReference type="InterPro" id="IPR051545">
    <property type="entry name" value="NAD(P)H_dehydrogenase_qn"/>
</dbReference>
<dbReference type="EMBL" id="DMBR01000389">
    <property type="protein sequence ID" value="HAE95444.1"/>
    <property type="molecule type" value="Genomic_DNA"/>
</dbReference>
<feature type="domain" description="Flavodoxin-like fold" evidence="3">
    <location>
        <begin position="3"/>
        <end position="172"/>
    </location>
</feature>
<evidence type="ECO:0000313" key="5">
    <source>
        <dbReference type="EMBL" id="KCZ61644.1"/>
    </source>
</evidence>
<organism evidence="5 6">
    <name type="scientific">Hyphomonas atlantica</name>
    <dbReference type="NCBI Taxonomy" id="1280948"/>
    <lineage>
        <taxon>Bacteria</taxon>
        <taxon>Pseudomonadati</taxon>
        <taxon>Pseudomonadota</taxon>
        <taxon>Alphaproteobacteria</taxon>
        <taxon>Hyphomonadales</taxon>
        <taxon>Hyphomonadaceae</taxon>
        <taxon>Hyphomonas</taxon>
    </lineage>
</organism>
<dbReference type="InterPro" id="IPR029039">
    <property type="entry name" value="Flavoprotein-like_sf"/>
</dbReference>
<evidence type="ECO:0000313" key="4">
    <source>
        <dbReference type="EMBL" id="HAE95444.1"/>
    </source>
</evidence>
<dbReference type="RefSeq" id="WP_035550745.1">
    <property type="nucleotide sequence ID" value="NZ_AWFH01000012.1"/>
</dbReference>
<dbReference type="EMBL" id="AWFH01000012">
    <property type="protein sequence ID" value="KCZ61644.1"/>
    <property type="molecule type" value="Genomic_DNA"/>
</dbReference>
<evidence type="ECO:0000256" key="2">
    <source>
        <dbReference type="ARBA" id="ARBA00023002"/>
    </source>
</evidence>
<dbReference type="STRING" id="1280948.HY36_03615"/>
<reference evidence="4 7" key="2">
    <citation type="journal article" date="2018" name="Nat. Biotechnol.">
        <title>A standardized bacterial taxonomy based on genome phylogeny substantially revises the tree of life.</title>
        <authorList>
            <person name="Parks D.H."/>
            <person name="Chuvochina M."/>
            <person name="Waite D.W."/>
            <person name="Rinke C."/>
            <person name="Skarshewski A."/>
            <person name="Chaumeil P.A."/>
            <person name="Hugenholtz P."/>
        </authorList>
    </citation>
    <scope>NUCLEOTIDE SEQUENCE [LARGE SCALE GENOMIC DNA]</scope>
    <source>
        <strain evidence="4">UBA8557</strain>
    </source>
</reference>
<keyword evidence="2" id="KW-0560">Oxidoreductase</keyword>
<dbReference type="Proteomes" id="UP000259173">
    <property type="component" value="Unassembled WGS sequence"/>
</dbReference>
<evidence type="ECO:0000313" key="6">
    <source>
        <dbReference type="Proteomes" id="UP000024547"/>
    </source>
</evidence>
<sequence>MSKKICIIDGHPDANPDHLIHALCNAYEAGAVEEGHQVSRINVGGMDVPFLNSQDEFDTPPPEPILSLREQIGVADHLVIAFPLWMGGMPARLKAFLEQAARAGFFLKPGQSDHEWPERMMKGKSARIIITMGMPDLMYRFGMDAGALKALERGVLGLSGFKPMHHTIIGSVGALTESKIESWMTFMKEIGGEAV</sequence>
<comment type="caution">
    <text evidence="5">The sequence shown here is derived from an EMBL/GenBank/DDBJ whole genome shotgun (WGS) entry which is preliminary data.</text>
</comment>
<name>A0A059E114_9PROT</name>
<dbReference type="Gene3D" id="3.40.50.360">
    <property type="match status" value="1"/>
</dbReference>
<comment type="similarity">
    <text evidence="1">Belongs to the NAD(P)H dehydrogenase (quinone) family.</text>
</comment>
<dbReference type="SUPFAM" id="SSF52218">
    <property type="entry name" value="Flavoproteins"/>
    <property type="match status" value="1"/>
</dbReference>
<dbReference type="GO" id="GO:0003955">
    <property type="term" value="F:NAD(P)H dehydrogenase (quinone) activity"/>
    <property type="evidence" value="ECO:0007669"/>
    <property type="project" value="TreeGrafter"/>
</dbReference>
<dbReference type="PATRIC" id="fig|1280948.3.peg.1553"/>
<evidence type="ECO:0000259" key="3">
    <source>
        <dbReference type="Pfam" id="PF02525"/>
    </source>
</evidence>
<keyword evidence="6" id="KW-1185">Reference proteome</keyword>
<dbReference type="eggNOG" id="COG2249">
    <property type="taxonomic scope" value="Bacteria"/>
</dbReference>
<evidence type="ECO:0000313" key="7">
    <source>
        <dbReference type="Proteomes" id="UP000259173"/>
    </source>
</evidence>
<proteinExistence type="inferred from homology"/>
<evidence type="ECO:0000256" key="1">
    <source>
        <dbReference type="ARBA" id="ARBA00006252"/>
    </source>
</evidence>